<evidence type="ECO:0000259" key="5">
    <source>
        <dbReference type="Pfam" id="PF26305"/>
    </source>
</evidence>
<dbReference type="CDD" id="cd05400">
    <property type="entry name" value="NT_2-5OAS_ClassI-CCAase"/>
    <property type="match status" value="1"/>
</dbReference>
<evidence type="ECO:0000313" key="6">
    <source>
        <dbReference type="EMBL" id="CAA6808924.1"/>
    </source>
</evidence>
<dbReference type="AlphaFoldDB" id="A0A6S6SVX0"/>
<sequence>MSKYAEETLNRWSKPASETEEKRISSAIKMIKEAIDNYDNLKDKNIEVFVQGSYVNNTNVKTKSDVDVCVMLKDIFYSEYPNGYNKEHYGFIEATSSFDDFKKNVINALKKKYGDENIKPGNKSIKMESTSHRVEADAVPAFQYRNYKIINSTDENSFVEGIKFYSSTQDEVINYPKKHIENGKNKNTATQRRYKRTARIFKRIRHQMIQDNIPVKKCISSFLIESLLFNVDNFQFIYDKPWNNKIKDIIKYLYDDDKSNYTEVSEKLNLFDDTRKWDIDSVDNFLKQMYNFLGYNS</sequence>
<dbReference type="InterPro" id="IPR006116">
    <property type="entry name" value="NT_2-5OAS_ClassI-CCAase"/>
</dbReference>
<dbReference type="Pfam" id="PF18144">
    <property type="entry name" value="SMODS"/>
    <property type="match status" value="1"/>
</dbReference>
<dbReference type="EMBL" id="CACVAW010000034">
    <property type="protein sequence ID" value="CAA6808924.1"/>
    <property type="molecule type" value="Genomic_DNA"/>
</dbReference>
<proteinExistence type="predicted"/>
<reference evidence="6" key="1">
    <citation type="submission" date="2020-01" db="EMBL/GenBank/DDBJ databases">
        <authorList>
            <person name="Meier V. D."/>
            <person name="Meier V D."/>
        </authorList>
    </citation>
    <scope>NUCLEOTIDE SEQUENCE</scope>
    <source>
        <strain evidence="6">HLG_WM_MAG_12</strain>
    </source>
</reference>
<accession>A0A6S6SVX0</accession>
<evidence type="ECO:0000256" key="2">
    <source>
        <dbReference type="ARBA" id="ARBA00022695"/>
    </source>
</evidence>
<keyword evidence="1 6" id="KW-0808">Transferase</keyword>
<feature type="domain" description="cGAS/DncV-like nucleotidyltransferase C-terminal helical" evidence="5">
    <location>
        <begin position="181"/>
        <end position="293"/>
    </location>
</feature>
<dbReference type="InterPro" id="IPR058909">
    <property type="entry name" value="CD_NTase_C"/>
</dbReference>
<dbReference type="GO" id="GO:0051607">
    <property type="term" value="P:defense response to virus"/>
    <property type="evidence" value="ECO:0007669"/>
    <property type="project" value="UniProtKB-KW"/>
</dbReference>
<keyword evidence="4" id="KW-0051">Antiviral defense</keyword>
<protein>
    <submittedName>
        <fullName evidence="6">Nucleotidyltransferase</fullName>
    </submittedName>
</protein>
<dbReference type="Gene3D" id="3.30.460.10">
    <property type="entry name" value="Beta Polymerase, domain 2"/>
    <property type="match status" value="1"/>
</dbReference>
<keyword evidence="2" id="KW-0548">Nucleotidyltransferase</keyword>
<dbReference type="Pfam" id="PF26305">
    <property type="entry name" value="CD_NTase_C"/>
    <property type="match status" value="1"/>
</dbReference>
<organism evidence="6">
    <name type="scientific">uncultured Campylobacterales bacterium</name>
    <dbReference type="NCBI Taxonomy" id="352960"/>
    <lineage>
        <taxon>Bacteria</taxon>
        <taxon>Pseudomonadati</taxon>
        <taxon>Campylobacterota</taxon>
        <taxon>Epsilonproteobacteria</taxon>
        <taxon>Campylobacterales</taxon>
        <taxon>environmental samples</taxon>
    </lineage>
</organism>
<dbReference type="SUPFAM" id="SSF81301">
    <property type="entry name" value="Nucleotidyltransferase"/>
    <property type="match status" value="1"/>
</dbReference>
<keyword evidence="3" id="KW-0547">Nucleotide-binding</keyword>
<gene>
    <name evidence="6" type="ORF">HELGO_WM42671</name>
</gene>
<evidence type="ECO:0000256" key="4">
    <source>
        <dbReference type="ARBA" id="ARBA00023118"/>
    </source>
</evidence>
<dbReference type="GO" id="GO:0016779">
    <property type="term" value="F:nucleotidyltransferase activity"/>
    <property type="evidence" value="ECO:0007669"/>
    <property type="project" value="InterPro"/>
</dbReference>
<evidence type="ECO:0000256" key="1">
    <source>
        <dbReference type="ARBA" id="ARBA00022679"/>
    </source>
</evidence>
<evidence type="ECO:0000256" key="3">
    <source>
        <dbReference type="ARBA" id="ARBA00022741"/>
    </source>
</evidence>
<name>A0A6S6SVX0_9BACT</name>
<dbReference type="InterPro" id="IPR043519">
    <property type="entry name" value="NT_sf"/>
</dbReference>